<accession>A0AAV5W8F9</accession>
<dbReference type="Proteomes" id="UP001432322">
    <property type="component" value="Unassembled WGS sequence"/>
</dbReference>
<dbReference type="EMBL" id="BTSY01000005">
    <property type="protein sequence ID" value="GMT26920.1"/>
    <property type="molecule type" value="Genomic_DNA"/>
</dbReference>
<comment type="caution">
    <text evidence="1">The sequence shown here is derived from an EMBL/GenBank/DDBJ whole genome shotgun (WGS) entry which is preliminary data.</text>
</comment>
<organism evidence="1 2">
    <name type="scientific">Pristionchus fissidentatus</name>
    <dbReference type="NCBI Taxonomy" id="1538716"/>
    <lineage>
        <taxon>Eukaryota</taxon>
        <taxon>Metazoa</taxon>
        <taxon>Ecdysozoa</taxon>
        <taxon>Nematoda</taxon>
        <taxon>Chromadorea</taxon>
        <taxon>Rhabditida</taxon>
        <taxon>Rhabditina</taxon>
        <taxon>Diplogasteromorpha</taxon>
        <taxon>Diplogasteroidea</taxon>
        <taxon>Neodiplogasteridae</taxon>
        <taxon>Pristionchus</taxon>
    </lineage>
</organism>
<proteinExistence type="predicted"/>
<evidence type="ECO:0000313" key="2">
    <source>
        <dbReference type="Proteomes" id="UP001432322"/>
    </source>
</evidence>
<keyword evidence="2" id="KW-1185">Reference proteome</keyword>
<sequence length="108" mass="12600">QATKRTSSRELRIINMLLDTKFLSEMSQALNGKTTHTVHFLRVRCTDLDKDKKTLVSHIHTLHPQALIFTDGKPKDCDIFNEEFIETFVCSGWDYYSLRVEPDHDSSW</sequence>
<reference evidence="1" key="1">
    <citation type="submission" date="2023-10" db="EMBL/GenBank/DDBJ databases">
        <title>Genome assembly of Pristionchus species.</title>
        <authorList>
            <person name="Yoshida K."/>
            <person name="Sommer R.J."/>
        </authorList>
    </citation>
    <scope>NUCLEOTIDE SEQUENCE</scope>
    <source>
        <strain evidence="1">RS5133</strain>
    </source>
</reference>
<protein>
    <submittedName>
        <fullName evidence="1">Uncharacterized protein</fullName>
    </submittedName>
</protein>
<name>A0AAV5W8F9_9BILA</name>
<feature type="non-terminal residue" evidence="1">
    <location>
        <position position="1"/>
    </location>
</feature>
<gene>
    <name evidence="1" type="ORF">PFISCL1PPCAC_18217</name>
</gene>
<dbReference type="AlphaFoldDB" id="A0AAV5W8F9"/>
<evidence type="ECO:0000313" key="1">
    <source>
        <dbReference type="EMBL" id="GMT26920.1"/>
    </source>
</evidence>
<feature type="non-terminal residue" evidence="1">
    <location>
        <position position="108"/>
    </location>
</feature>